<dbReference type="AlphaFoldDB" id="A0A382LRH9"/>
<dbReference type="EMBL" id="UINC01088812">
    <property type="protein sequence ID" value="SVC39364.1"/>
    <property type="molecule type" value="Genomic_DNA"/>
</dbReference>
<accession>A0A382LRH9</accession>
<reference evidence="1" key="1">
    <citation type="submission" date="2018-05" db="EMBL/GenBank/DDBJ databases">
        <authorList>
            <person name="Lanie J.A."/>
            <person name="Ng W.-L."/>
            <person name="Kazmierczak K.M."/>
            <person name="Andrzejewski T.M."/>
            <person name="Davidsen T.M."/>
            <person name="Wayne K.J."/>
            <person name="Tettelin H."/>
            <person name="Glass J.I."/>
            <person name="Rusch D."/>
            <person name="Podicherti R."/>
            <person name="Tsui H.-C.T."/>
            <person name="Winkler M.E."/>
        </authorList>
    </citation>
    <scope>NUCLEOTIDE SEQUENCE</scope>
</reference>
<name>A0A382LRH9_9ZZZZ</name>
<evidence type="ECO:0000313" key="1">
    <source>
        <dbReference type="EMBL" id="SVC39364.1"/>
    </source>
</evidence>
<organism evidence="1">
    <name type="scientific">marine metagenome</name>
    <dbReference type="NCBI Taxonomy" id="408172"/>
    <lineage>
        <taxon>unclassified sequences</taxon>
        <taxon>metagenomes</taxon>
        <taxon>ecological metagenomes</taxon>
    </lineage>
</organism>
<sequence length="40" mass="4309">MTTHATIDIETLGSYPDTVVLTIGGIKFDPMADDGLHSQF</sequence>
<gene>
    <name evidence="1" type="ORF">METZ01_LOCUS292218</name>
</gene>
<protein>
    <submittedName>
        <fullName evidence="1">Uncharacterized protein</fullName>
    </submittedName>
</protein>
<proteinExistence type="predicted"/>
<feature type="non-terminal residue" evidence="1">
    <location>
        <position position="40"/>
    </location>
</feature>